<dbReference type="Proteomes" id="UP000814033">
    <property type="component" value="Unassembled WGS sequence"/>
</dbReference>
<proteinExistence type="predicted"/>
<reference evidence="1" key="1">
    <citation type="submission" date="2021-02" db="EMBL/GenBank/DDBJ databases">
        <authorList>
            <consortium name="DOE Joint Genome Institute"/>
            <person name="Ahrendt S."/>
            <person name="Looney B.P."/>
            <person name="Miyauchi S."/>
            <person name="Morin E."/>
            <person name="Drula E."/>
            <person name="Courty P.E."/>
            <person name="Chicoki N."/>
            <person name="Fauchery L."/>
            <person name="Kohler A."/>
            <person name="Kuo A."/>
            <person name="Labutti K."/>
            <person name="Pangilinan J."/>
            <person name="Lipzen A."/>
            <person name="Riley R."/>
            <person name="Andreopoulos W."/>
            <person name="He G."/>
            <person name="Johnson J."/>
            <person name="Barry K.W."/>
            <person name="Grigoriev I.V."/>
            <person name="Nagy L."/>
            <person name="Hibbett D."/>
            <person name="Henrissat B."/>
            <person name="Matheny P.B."/>
            <person name="Labbe J."/>
            <person name="Martin F."/>
        </authorList>
    </citation>
    <scope>NUCLEOTIDE SEQUENCE</scope>
    <source>
        <strain evidence="1">FP105234-sp</strain>
    </source>
</reference>
<protein>
    <submittedName>
        <fullName evidence="1">Cytochrome P450</fullName>
    </submittedName>
</protein>
<keyword evidence="2" id="KW-1185">Reference proteome</keyword>
<sequence length="474" mass="52167">MMDPRAIAHVLSHVHDYTKSDQSRYNIGRVLGHGLLFVEGDQHKQQRRIMSPAFGPTQIRALTHIFVDKSLQLRDYWLALIPQDGPGGVPSATSTADLPRATIDVLSWLNKTTLDVIGLAGFNYSFNALSPTQTSNELNDALRSMVGSIGGGVLATLQLMIPMFRIIPTKAGRRFSTAQATFRRIGTQMLATRKAALRTVDQEDSGDNEFGQTGVKGRDLLTLLVKANMANDVKEDARMSDEDVLAQVPTFLIAGHETTSTAVTWALYALAVYPEVQAVLRAALPPPPTEGITMEFLQDLPELDRVVREVMRLHAPVSMTKRIATRADVIPTASEWEDKNGVRRSGVPVAAGDEIVIPILALNRSIEIWGPDAHEFKPDRWKNIPGKAHSIPGIWGNSMAFGGGSRACIGYRFSVIEMKALLYVLVRALEFSLAVPPESVRKRPGLVTRPYIDGKMDQGPQMPLYVSAIRRDED</sequence>
<evidence type="ECO:0000313" key="2">
    <source>
        <dbReference type="Proteomes" id="UP000814033"/>
    </source>
</evidence>
<reference evidence="1" key="2">
    <citation type="journal article" date="2022" name="New Phytol.">
        <title>Evolutionary transition to the ectomycorrhizal habit in the genomes of a hyperdiverse lineage of mushroom-forming fungi.</title>
        <authorList>
            <person name="Looney B."/>
            <person name="Miyauchi S."/>
            <person name="Morin E."/>
            <person name="Drula E."/>
            <person name="Courty P.E."/>
            <person name="Kohler A."/>
            <person name="Kuo A."/>
            <person name="LaButti K."/>
            <person name="Pangilinan J."/>
            <person name="Lipzen A."/>
            <person name="Riley R."/>
            <person name="Andreopoulos W."/>
            <person name="He G."/>
            <person name="Johnson J."/>
            <person name="Nolan M."/>
            <person name="Tritt A."/>
            <person name="Barry K.W."/>
            <person name="Grigoriev I.V."/>
            <person name="Nagy L.G."/>
            <person name="Hibbett D."/>
            <person name="Henrissat B."/>
            <person name="Matheny P.B."/>
            <person name="Labbe J."/>
            <person name="Martin F.M."/>
        </authorList>
    </citation>
    <scope>NUCLEOTIDE SEQUENCE</scope>
    <source>
        <strain evidence="1">FP105234-sp</strain>
    </source>
</reference>
<comment type="caution">
    <text evidence="1">The sequence shown here is derived from an EMBL/GenBank/DDBJ whole genome shotgun (WGS) entry which is preliminary data.</text>
</comment>
<accession>A0ACB8RGZ8</accession>
<dbReference type="EMBL" id="MU276020">
    <property type="protein sequence ID" value="KAI0043383.1"/>
    <property type="molecule type" value="Genomic_DNA"/>
</dbReference>
<evidence type="ECO:0000313" key="1">
    <source>
        <dbReference type="EMBL" id="KAI0043383.1"/>
    </source>
</evidence>
<organism evidence="1 2">
    <name type="scientific">Auriscalpium vulgare</name>
    <dbReference type="NCBI Taxonomy" id="40419"/>
    <lineage>
        <taxon>Eukaryota</taxon>
        <taxon>Fungi</taxon>
        <taxon>Dikarya</taxon>
        <taxon>Basidiomycota</taxon>
        <taxon>Agaricomycotina</taxon>
        <taxon>Agaricomycetes</taxon>
        <taxon>Russulales</taxon>
        <taxon>Auriscalpiaceae</taxon>
        <taxon>Auriscalpium</taxon>
    </lineage>
</organism>
<name>A0ACB8RGZ8_9AGAM</name>
<gene>
    <name evidence="1" type="ORF">FA95DRAFT_1546473</name>
</gene>